<dbReference type="RefSeq" id="WP_270023926.1">
    <property type="nucleotide sequence ID" value="NZ_JAPDDP010000006.1"/>
</dbReference>
<name>A0A9X3S650_9ACTN</name>
<dbReference type="InterPro" id="IPR011008">
    <property type="entry name" value="Dimeric_a/b-barrel"/>
</dbReference>
<comment type="caution">
    <text evidence="2">The sequence shown here is derived from an EMBL/GenBank/DDBJ whole genome shotgun (WGS) entry which is preliminary data.</text>
</comment>
<reference evidence="2" key="1">
    <citation type="submission" date="2022-10" db="EMBL/GenBank/DDBJ databases">
        <title>The WGS of Solirubrobacter phytolaccae KCTC 29190.</title>
        <authorList>
            <person name="Jiang Z."/>
        </authorList>
    </citation>
    <scope>NUCLEOTIDE SEQUENCE</scope>
    <source>
        <strain evidence="2">KCTC 29190</strain>
    </source>
</reference>
<sequence length="100" mass="10866">MEYLVDFEVTVPAGTPAAETEERFAGESVAAASLADAGHLLRVWKRPDDGAIVGLYRANDSRHLDALLKTLPLYPWMRIDVTPLEAHPNDPARVAAKIGS</sequence>
<dbReference type="Gene3D" id="3.30.70.1060">
    <property type="entry name" value="Dimeric alpha+beta barrel"/>
    <property type="match status" value="1"/>
</dbReference>
<dbReference type="SUPFAM" id="SSF54909">
    <property type="entry name" value="Dimeric alpha+beta barrel"/>
    <property type="match status" value="1"/>
</dbReference>
<dbReference type="EMBL" id="JAPDDP010000006">
    <property type="protein sequence ID" value="MDA0179629.1"/>
    <property type="molecule type" value="Genomic_DNA"/>
</dbReference>
<organism evidence="2 3">
    <name type="scientific">Solirubrobacter phytolaccae</name>
    <dbReference type="NCBI Taxonomy" id="1404360"/>
    <lineage>
        <taxon>Bacteria</taxon>
        <taxon>Bacillati</taxon>
        <taxon>Actinomycetota</taxon>
        <taxon>Thermoleophilia</taxon>
        <taxon>Solirubrobacterales</taxon>
        <taxon>Solirubrobacteraceae</taxon>
        <taxon>Solirubrobacter</taxon>
    </lineage>
</organism>
<feature type="domain" description="Muconolactone isomerase" evidence="1">
    <location>
        <begin position="1"/>
        <end position="90"/>
    </location>
</feature>
<dbReference type="InterPro" id="IPR026029">
    <property type="entry name" value="MLI_dom"/>
</dbReference>
<proteinExistence type="predicted"/>
<dbReference type="AlphaFoldDB" id="A0A9X3S650"/>
<dbReference type="Proteomes" id="UP001147653">
    <property type="component" value="Unassembled WGS sequence"/>
</dbReference>
<protein>
    <submittedName>
        <fullName evidence="2">Muconolactone Delta-isomerase family protein</fullName>
    </submittedName>
</protein>
<evidence type="ECO:0000313" key="3">
    <source>
        <dbReference type="Proteomes" id="UP001147653"/>
    </source>
</evidence>
<keyword evidence="3" id="KW-1185">Reference proteome</keyword>
<accession>A0A9X3S650</accession>
<gene>
    <name evidence="2" type="ORF">OJ997_04920</name>
</gene>
<evidence type="ECO:0000259" key="1">
    <source>
        <dbReference type="Pfam" id="PF02426"/>
    </source>
</evidence>
<dbReference type="Pfam" id="PF02426">
    <property type="entry name" value="MIase"/>
    <property type="match status" value="1"/>
</dbReference>
<evidence type="ECO:0000313" key="2">
    <source>
        <dbReference type="EMBL" id="MDA0179629.1"/>
    </source>
</evidence>